<dbReference type="InterPro" id="IPR044861">
    <property type="entry name" value="IPNS-like_FE2OG_OXY"/>
</dbReference>
<gene>
    <name evidence="7" type="ORF">OsJ_27326</name>
</gene>
<evidence type="ECO:0000259" key="6">
    <source>
        <dbReference type="PROSITE" id="PS51471"/>
    </source>
</evidence>
<accession>A3BT58</accession>
<dbReference type="InterPro" id="IPR005123">
    <property type="entry name" value="Oxoglu/Fe-dep_dioxygenase_dom"/>
</dbReference>
<evidence type="ECO:0000256" key="5">
    <source>
        <dbReference type="RuleBase" id="RU003682"/>
    </source>
</evidence>
<dbReference type="PROSITE" id="PS51471">
    <property type="entry name" value="FE2OG_OXY"/>
    <property type="match status" value="1"/>
</dbReference>
<reference evidence="7" key="2">
    <citation type="submission" date="2008-12" db="EMBL/GenBank/DDBJ databases">
        <title>Improved gene annotation of the rice (Oryza sativa) genomes.</title>
        <authorList>
            <person name="Wang J."/>
            <person name="Li R."/>
            <person name="Fan W."/>
            <person name="Huang Q."/>
            <person name="Zhang J."/>
            <person name="Zhou Y."/>
            <person name="Hu Y."/>
            <person name="Zi S."/>
            <person name="Li J."/>
            <person name="Ni P."/>
            <person name="Zheng H."/>
            <person name="Zhang Y."/>
            <person name="Zhao M."/>
            <person name="Hao Q."/>
            <person name="McDermott J."/>
            <person name="Samudrala R."/>
            <person name="Kristiansen K."/>
            <person name="Wong G.K.-S."/>
        </authorList>
    </citation>
    <scope>NUCLEOTIDE SEQUENCE</scope>
</reference>
<dbReference type="SUPFAM" id="SSF51197">
    <property type="entry name" value="Clavaminate synthase-like"/>
    <property type="match status" value="1"/>
</dbReference>
<proteinExistence type="inferred from homology"/>
<sequence>MAMAIPKVDLRGLEPGTPGWEAARATVTASMVSHGCVVVAHGELGADLREALFGRAVREAFALPAEAKRRNVSTVGPYRGYIANIPGMDWESLRVHDADDAARVREFAGLLWPGGQPGVLPCSCSSESELDFSWGIGGVFVPGDCSETIVSFATKMRDLERTVERMTLEGLGVGEDHIASHLAAQDYGVRLSHYGPPPDASTAISLQAHRDDSMTTIIVQHEVEGLEVQAGDGSWHAIPPEPDTIAIVAGELFRVVTNGRVPASVHRVRTPSGRERYCVLVGSRSKDGAVLSAMDELVDGEHPLAYRPCKAEEFIQFRYSEEGRKFSDPLKAFCGVNATE</sequence>
<dbReference type="InterPro" id="IPR050231">
    <property type="entry name" value="Iron_ascorbate_oxido_reductase"/>
</dbReference>
<organism evidence="7">
    <name type="scientific">Oryza sativa subsp. japonica</name>
    <name type="common">Rice</name>
    <dbReference type="NCBI Taxonomy" id="39947"/>
    <lineage>
        <taxon>Eukaryota</taxon>
        <taxon>Viridiplantae</taxon>
        <taxon>Streptophyta</taxon>
        <taxon>Embryophyta</taxon>
        <taxon>Tracheophyta</taxon>
        <taxon>Spermatophyta</taxon>
        <taxon>Magnoliopsida</taxon>
        <taxon>Liliopsida</taxon>
        <taxon>Poales</taxon>
        <taxon>Poaceae</taxon>
        <taxon>BOP clade</taxon>
        <taxon>Oryzoideae</taxon>
        <taxon>Oryzeae</taxon>
        <taxon>Oryzinae</taxon>
        <taxon>Oryza</taxon>
        <taxon>Oryza sativa</taxon>
    </lineage>
</organism>
<evidence type="ECO:0000256" key="2">
    <source>
        <dbReference type="ARBA" id="ARBA00022723"/>
    </source>
</evidence>
<dbReference type="InterPro" id="IPR026992">
    <property type="entry name" value="DIOX_N"/>
</dbReference>
<evidence type="ECO:0000256" key="3">
    <source>
        <dbReference type="ARBA" id="ARBA00023002"/>
    </source>
</evidence>
<dbReference type="Pfam" id="PF03171">
    <property type="entry name" value="2OG-FeII_Oxy"/>
    <property type="match status" value="1"/>
</dbReference>
<keyword evidence="4 5" id="KW-0408">Iron</keyword>
<reference evidence="7" key="1">
    <citation type="journal article" date="2005" name="PLoS Biol.">
        <title>The genomes of Oryza sativa: a history of duplications.</title>
        <authorList>
            <person name="Yu J."/>
            <person name="Wang J."/>
            <person name="Lin W."/>
            <person name="Li S."/>
            <person name="Li H."/>
            <person name="Zhou J."/>
            <person name="Ni P."/>
            <person name="Dong W."/>
            <person name="Hu S."/>
            <person name="Zeng C."/>
            <person name="Zhang J."/>
            <person name="Zhang Y."/>
            <person name="Li R."/>
            <person name="Xu Z."/>
            <person name="Li S."/>
            <person name="Li X."/>
            <person name="Zheng H."/>
            <person name="Cong L."/>
            <person name="Lin L."/>
            <person name="Yin J."/>
            <person name="Geng J."/>
            <person name="Li G."/>
            <person name="Shi J."/>
            <person name="Liu J."/>
            <person name="Lv H."/>
            <person name="Li J."/>
            <person name="Wang J."/>
            <person name="Deng Y."/>
            <person name="Ran L."/>
            <person name="Shi X."/>
            <person name="Wang X."/>
            <person name="Wu Q."/>
            <person name="Li C."/>
            <person name="Ren X."/>
            <person name="Wang J."/>
            <person name="Wang X."/>
            <person name="Li D."/>
            <person name="Liu D."/>
            <person name="Zhang X."/>
            <person name="Ji Z."/>
            <person name="Zhao W."/>
            <person name="Sun Y."/>
            <person name="Zhang Z."/>
            <person name="Bao J."/>
            <person name="Han Y."/>
            <person name="Dong L."/>
            <person name="Ji J."/>
            <person name="Chen P."/>
            <person name="Wu S."/>
            <person name="Liu J."/>
            <person name="Xiao Y."/>
            <person name="Bu D."/>
            <person name="Tan J."/>
            <person name="Yang L."/>
            <person name="Ye C."/>
            <person name="Zhang J."/>
            <person name="Xu J."/>
            <person name="Zhou Y."/>
            <person name="Yu Y."/>
            <person name="Zhang B."/>
            <person name="Zhuang S."/>
            <person name="Wei H."/>
            <person name="Liu B."/>
            <person name="Lei M."/>
            <person name="Yu H."/>
            <person name="Li Y."/>
            <person name="Xu H."/>
            <person name="Wei S."/>
            <person name="He X."/>
            <person name="Fang L."/>
            <person name="Zhang Z."/>
            <person name="Zhang Y."/>
            <person name="Huang X."/>
            <person name="Su Z."/>
            <person name="Tong W."/>
            <person name="Li J."/>
            <person name="Tong Z."/>
            <person name="Li S."/>
            <person name="Ye J."/>
            <person name="Wang L."/>
            <person name="Fang L."/>
            <person name="Lei T."/>
            <person name="Chen C."/>
            <person name="Chen H."/>
            <person name="Xu Z."/>
            <person name="Li H."/>
            <person name="Huang H."/>
            <person name="Zhang F."/>
            <person name="Xu H."/>
            <person name="Li N."/>
            <person name="Zhao C."/>
            <person name="Li S."/>
            <person name="Dong L."/>
            <person name="Huang Y."/>
            <person name="Li L."/>
            <person name="Xi Y."/>
            <person name="Qi Q."/>
            <person name="Li W."/>
            <person name="Zhang B."/>
            <person name="Hu W."/>
            <person name="Zhang Y."/>
            <person name="Tian X."/>
            <person name="Jiao Y."/>
            <person name="Liang X."/>
            <person name="Jin J."/>
            <person name="Gao L."/>
            <person name="Zheng W."/>
            <person name="Hao B."/>
            <person name="Liu S."/>
            <person name="Wang W."/>
            <person name="Yuan L."/>
            <person name="Cao M."/>
            <person name="McDermott J."/>
            <person name="Samudrala R."/>
            <person name="Wang J."/>
            <person name="Wong G.K."/>
            <person name="Yang H."/>
        </authorList>
    </citation>
    <scope>NUCLEOTIDE SEQUENCE [LARGE SCALE GENOMIC DNA]</scope>
</reference>
<protein>
    <recommendedName>
        <fullName evidence="6">Fe2OG dioxygenase domain-containing protein</fullName>
    </recommendedName>
</protein>
<dbReference type="InterPro" id="IPR027443">
    <property type="entry name" value="IPNS-like_sf"/>
</dbReference>
<dbReference type="EMBL" id="CM000145">
    <property type="protein sequence ID" value="EAZ42747.1"/>
    <property type="molecule type" value="Genomic_DNA"/>
</dbReference>
<keyword evidence="3 5" id="KW-0560">Oxidoreductase</keyword>
<dbReference type="Pfam" id="PF14226">
    <property type="entry name" value="DIOX_N"/>
    <property type="match status" value="1"/>
</dbReference>
<evidence type="ECO:0000256" key="4">
    <source>
        <dbReference type="ARBA" id="ARBA00023004"/>
    </source>
</evidence>
<comment type="cofactor">
    <cofactor evidence="1">
        <name>L-ascorbate</name>
        <dbReference type="ChEBI" id="CHEBI:38290"/>
    </cofactor>
</comment>
<evidence type="ECO:0000256" key="1">
    <source>
        <dbReference type="ARBA" id="ARBA00001961"/>
    </source>
</evidence>
<dbReference type="PANTHER" id="PTHR47990">
    <property type="entry name" value="2-OXOGLUTARATE (2OG) AND FE(II)-DEPENDENT OXYGENASE SUPERFAMILY PROTEIN-RELATED"/>
    <property type="match status" value="1"/>
</dbReference>
<dbReference type="Proteomes" id="UP000007752">
    <property type="component" value="Chromosome 8"/>
</dbReference>
<dbReference type="AlphaFoldDB" id="A3BT58"/>
<dbReference type="GO" id="GO:0046872">
    <property type="term" value="F:metal ion binding"/>
    <property type="evidence" value="ECO:0007669"/>
    <property type="project" value="UniProtKB-KW"/>
</dbReference>
<comment type="similarity">
    <text evidence="5">Belongs to the iron/ascorbate-dependent oxidoreductase family.</text>
</comment>
<dbReference type="GO" id="GO:0016491">
    <property type="term" value="F:oxidoreductase activity"/>
    <property type="evidence" value="ECO:0007669"/>
    <property type="project" value="UniProtKB-KW"/>
</dbReference>
<name>A3BT58_ORYSJ</name>
<keyword evidence="2 5" id="KW-0479">Metal-binding</keyword>
<feature type="domain" description="Fe2OG dioxygenase" evidence="6">
    <location>
        <begin position="185"/>
        <end position="285"/>
    </location>
</feature>
<dbReference type="Gene3D" id="2.60.120.330">
    <property type="entry name" value="B-lactam Antibiotic, Isopenicillin N Synthase, Chain"/>
    <property type="match status" value="1"/>
</dbReference>
<evidence type="ECO:0000313" key="7">
    <source>
        <dbReference type="EMBL" id="EAZ42747.1"/>
    </source>
</evidence>